<accession>A0A7K1GHR4</accession>
<reference evidence="2 3" key="1">
    <citation type="journal article" date="2006" name="Int. J. Syst. Evol. Microbiol.">
        <title>Myroides pelagicus sp. nov., isolated from seawater in Thailand.</title>
        <authorList>
            <person name="Yoon J."/>
            <person name="Maneerat S."/>
            <person name="Kawai F."/>
            <person name="Yokota A."/>
        </authorList>
    </citation>
    <scope>NUCLEOTIDE SEQUENCE [LARGE SCALE GENOMIC DNA]</scope>
    <source>
        <strain evidence="2 3">SM1T</strain>
    </source>
</reference>
<evidence type="ECO:0000313" key="3">
    <source>
        <dbReference type="Proteomes" id="UP000488936"/>
    </source>
</evidence>
<dbReference type="AlphaFoldDB" id="A0A7K1GHR4"/>
<dbReference type="PANTHER" id="PTHR15020:SF50">
    <property type="entry name" value="UPF0659 PROTEIN YMR090W"/>
    <property type="match status" value="1"/>
</dbReference>
<dbReference type="PANTHER" id="PTHR15020">
    <property type="entry name" value="FLAVIN REDUCTASE-RELATED"/>
    <property type="match status" value="1"/>
</dbReference>
<dbReference type="OrthoDB" id="9803892at2"/>
<dbReference type="InterPro" id="IPR016040">
    <property type="entry name" value="NAD(P)-bd_dom"/>
</dbReference>
<evidence type="ECO:0000313" key="2">
    <source>
        <dbReference type="EMBL" id="MTH28446.1"/>
    </source>
</evidence>
<dbReference type="Proteomes" id="UP000488936">
    <property type="component" value="Unassembled WGS sequence"/>
</dbReference>
<dbReference type="EMBL" id="WMJY01000001">
    <property type="protein sequence ID" value="MTH28446.1"/>
    <property type="molecule type" value="Genomic_DNA"/>
</dbReference>
<dbReference type="SUPFAM" id="SSF51735">
    <property type="entry name" value="NAD(P)-binding Rossmann-fold domains"/>
    <property type="match status" value="1"/>
</dbReference>
<dbReference type="Gene3D" id="3.40.50.720">
    <property type="entry name" value="NAD(P)-binding Rossmann-like Domain"/>
    <property type="match status" value="1"/>
</dbReference>
<proteinExistence type="predicted"/>
<name>A0A7K1GHR4_9FLAO</name>
<evidence type="ECO:0000259" key="1">
    <source>
        <dbReference type="Pfam" id="PF13460"/>
    </source>
</evidence>
<comment type="caution">
    <text evidence="2">The sequence shown here is derived from an EMBL/GenBank/DDBJ whole genome shotgun (WGS) entry which is preliminary data.</text>
</comment>
<dbReference type="Pfam" id="PF13460">
    <property type="entry name" value="NAD_binding_10"/>
    <property type="match status" value="1"/>
</dbReference>
<keyword evidence="3" id="KW-1185">Reference proteome</keyword>
<dbReference type="RefSeq" id="WP_155034436.1">
    <property type="nucleotide sequence ID" value="NZ_JBHTIG010000060.1"/>
</dbReference>
<dbReference type="InterPro" id="IPR036291">
    <property type="entry name" value="NAD(P)-bd_dom_sf"/>
</dbReference>
<protein>
    <submittedName>
        <fullName evidence="2">NAD(P)H-binding protein</fullName>
    </submittedName>
</protein>
<organism evidence="2 3">
    <name type="scientific">Myroides pelagicus</name>
    <dbReference type="NCBI Taxonomy" id="270914"/>
    <lineage>
        <taxon>Bacteria</taxon>
        <taxon>Pseudomonadati</taxon>
        <taxon>Bacteroidota</taxon>
        <taxon>Flavobacteriia</taxon>
        <taxon>Flavobacteriales</taxon>
        <taxon>Flavobacteriaceae</taxon>
        <taxon>Myroides</taxon>
    </lineage>
</organism>
<sequence>MQNKRVLVAGATGYLGSCILKELKNRGYWVRVLIRREQQREKVIEADEVFVGEITEIDTLQGITDSIDWVFSTVGITRQKDGLTYMDVDYQGNINLLNQALHTGVERFLYVSSLNGDKLKSLKIFQAKEGFVDQLKASGIDYRVIRPNGFFSDMLDFLNMARKGRVYLFGKGDKKLNPIAGEDLAKVCVDKMLGEESESNVGGPDVFSQYEIAELALQALGKRGEIVCLPDFIRVLIIKVLRLFTSSKVYGPFEFFLTAMANDNVAPSYGEQHLKHFFNTKA</sequence>
<gene>
    <name evidence="2" type="ORF">GJV77_00700</name>
</gene>
<dbReference type="CDD" id="cd05243">
    <property type="entry name" value="SDR_a5"/>
    <property type="match status" value="1"/>
</dbReference>
<feature type="domain" description="NAD(P)-binding" evidence="1">
    <location>
        <begin position="10"/>
        <end position="190"/>
    </location>
</feature>